<dbReference type="GO" id="GO:0003824">
    <property type="term" value="F:catalytic activity"/>
    <property type="evidence" value="ECO:0007669"/>
    <property type="project" value="InterPro"/>
</dbReference>
<evidence type="ECO:0000313" key="3">
    <source>
        <dbReference type="EMBL" id="MBI3630874.1"/>
    </source>
</evidence>
<feature type="short sequence motif" description="Histidine triad motif" evidence="1">
    <location>
        <begin position="95"/>
        <end position="99"/>
    </location>
</feature>
<dbReference type="Proteomes" id="UP000753196">
    <property type="component" value="Unassembled WGS sequence"/>
</dbReference>
<reference evidence="3" key="1">
    <citation type="submission" date="2020-07" db="EMBL/GenBank/DDBJ databases">
        <title>Huge and variable diversity of episymbiotic CPR bacteria and DPANN archaea in groundwater ecosystems.</title>
        <authorList>
            <person name="He C.Y."/>
            <person name="Keren R."/>
            <person name="Whittaker M."/>
            <person name="Farag I.F."/>
            <person name="Doudna J."/>
            <person name="Cate J.H.D."/>
            <person name="Banfield J.F."/>
        </authorList>
    </citation>
    <scope>NUCLEOTIDE SEQUENCE</scope>
    <source>
        <strain evidence="3">NC_groundwater_973_Pr1_S-0.2um_54_13</strain>
    </source>
</reference>
<feature type="domain" description="HIT" evidence="2">
    <location>
        <begin position="8"/>
        <end position="110"/>
    </location>
</feature>
<comment type="caution">
    <text evidence="3">The sequence shown here is derived from an EMBL/GenBank/DDBJ whole genome shotgun (WGS) entry which is preliminary data.</text>
</comment>
<sequence>MDTCLICERIDLIKKGTNPYVVKELETGYVVIGDHQFCRGYTLFLCKIHATELHELEPDFRYTFLREMSTVAEAVWRAFHPVKLNYELLGNSDPHLHWHIFPRHHDDPEPRRPIWLIGADIRKAKESEPNPEELINLKNALLGELDALLLDKK</sequence>
<accession>A0A932QXX4</accession>
<organism evidence="3 4">
    <name type="scientific">Candidatus Sungiibacteriota bacterium</name>
    <dbReference type="NCBI Taxonomy" id="2750080"/>
    <lineage>
        <taxon>Bacteria</taxon>
        <taxon>Candidatus Sungiibacteriota</taxon>
    </lineage>
</organism>
<protein>
    <submittedName>
        <fullName evidence="3">HIT family protein</fullName>
    </submittedName>
</protein>
<evidence type="ECO:0000313" key="4">
    <source>
        <dbReference type="Proteomes" id="UP000753196"/>
    </source>
</evidence>
<dbReference type="Pfam" id="PF01230">
    <property type="entry name" value="HIT"/>
    <property type="match status" value="1"/>
</dbReference>
<name>A0A932QXX4_9BACT</name>
<dbReference type="EMBL" id="JACQCR010000019">
    <property type="protein sequence ID" value="MBI3630874.1"/>
    <property type="molecule type" value="Genomic_DNA"/>
</dbReference>
<dbReference type="SUPFAM" id="SSF54197">
    <property type="entry name" value="HIT-like"/>
    <property type="match status" value="1"/>
</dbReference>
<proteinExistence type="predicted"/>
<dbReference type="InterPro" id="IPR036265">
    <property type="entry name" value="HIT-like_sf"/>
</dbReference>
<gene>
    <name evidence="3" type="ORF">HY221_00875</name>
</gene>
<dbReference type="InterPro" id="IPR011146">
    <property type="entry name" value="HIT-like"/>
</dbReference>
<dbReference type="PROSITE" id="PS51084">
    <property type="entry name" value="HIT_2"/>
    <property type="match status" value="1"/>
</dbReference>
<evidence type="ECO:0000256" key="1">
    <source>
        <dbReference type="PROSITE-ProRule" id="PRU00464"/>
    </source>
</evidence>
<dbReference type="AlphaFoldDB" id="A0A932QXX4"/>
<dbReference type="Gene3D" id="3.30.428.10">
    <property type="entry name" value="HIT-like"/>
    <property type="match status" value="1"/>
</dbReference>
<evidence type="ECO:0000259" key="2">
    <source>
        <dbReference type="PROSITE" id="PS51084"/>
    </source>
</evidence>